<dbReference type="EMBL" id="JAIQUM010000026">
    <property type="protein sequence ID" value="MBZ5751133.1"/>
    <property type="molecule type" value="Genomic_DNA"/>
</dbReference>
<keyword evidence="4" id="KW-1185">Reference proteome</keyword>
<gene>
    <name evidence="3" type="ORF">K9V48_12940</name>
</gene>
<dbReference type="CDD" id="cd08899">
    <property type="entry name" value="SRPBCC_CalC_Aha1-like_6"/>
    <property type="match status" value="1"/>
</dbReference>
<evidence type="ECO:0000256" key="1">
    <source>
        <dbReference type="ARBA" id="ARBA00006817"/>
    </source>
</evidence>
<organism evidence="3 4">
    <name type="scientific">Metabacillus rhizolycopersici</name>
    <dbReference type="NCBI Taxonomy" id="2875709"/>
    <lineage>
        <taxon>Bacteria</taxon>
        <taxon>Bacillati</taxon>
        <taxon>Bacillota</taxon>
        <taxon>Bacilli</taxon>
        <taxon>Bacillales</taxon>
        <taxon>Bacillaceae</taxon>
        <taxon>Metabacillus</taxon>
    </lineage>
</organism>
<reference evidence="3" key="1">
    <citation type="submission" date="2024-05" db="EMBL/GenBank/DDBJ databases">
        <title>Metabacillus sp. nov., isolated from the rhizosphere soil of tomato plants.</title>
        <authorList>
            <person name="Ma R."/>
        </authorList>
    </citation>
    <scope>NUCLEOTIDE SEQUENCE</scope>
    <source>
        <strain evidence="3">DBTR6</strain>
    </source>
</reference>
<protein>
    <submittedName>
        <fullName evidence="3">SRPBCC family protein</fullName>
    </submittedName>
</protein>
<evidence type="ECO:0000313" key="3">
    <source>
        <dbReference type="EMBL" id="MBZ5751133.1"/>
    </source>
</evidence>
<name>A0ABS7US48_9BACI</name>
<dbReference type="Gene3D" id="3.30.530.20">
    <property type="match status" value="1"/>
</dbReference>
<proteinExistence type="inferred from homology"/>
<dbReference type="InterPro" id="IPR013538">
    <property type="entry name" value="ASHA1/2-like_C"/>
</dbReference>
<accession>A0ABS7US48</accession>
<feature type="domain" description="Activator of Hsp90 ATPase homologue 1/2-like C-terminal" evidence="2">
    <location>
        <begin position="23"/>
        <end position="131"/>
    </location>
</feature>
<evidence type="ECO:0000259" key="2">
    <source>
        <dbReference type="Pfam" id="PF08327"/>
    </source>
</evidence>
<dbReference type="Proteomes" id="UP001165287">
    <property type="component" value="Unassembled WGS sequence"/>
</dbReference>
<comment type="similarity">
    <text evidence="1">Belongs to the AHA1 family.</text>
</comment>
<dbReference type="RefSeq" id="WP_224139403.1">
    <property type="nucleotide sequence ID" value="NZ_JAIQUM010000026.1"/>
</dbReference>
<dbReference type="SUPFAM" id="SSF55961">
    <property type="entry name" value="Bet v1-like"/>
    <property type="match status" value="1"/>
</dbReference>
<comment type="caution">
    <text evidence="3">The sequence shown here is derived from an EMBL/GenBank/DDBJ whole genome shotgun (WGS) entry which is preliminary data.</text>
</comment>
<dbReference type="Pfam" id="PF08327">
    <property type="entry name" value="AHSA1"/>
    <property type="match status" value="1"/>
</dbReference>
<dbReference type="InterPro" id="IPR023393">
    <property type="entry name" value="START-like_dom_sf"/>
</dbReference>
<evidence type="ECO:0000313" key="4">
    <source>
        <dbReference type="Proteomes" id="UP001165287"/>
    </source>
</evidence>
<sequence>MIAVIEKANDDHIARFERHFMHSVEDVWSWLTENKKLTKWFSELSVEDLREGGMIKFDMQDGTFEEMAIIELKTNSILEYTWGEDSVRFELYQEPEGCRLVFIEKIKVITPHTPKDLAGWHVCLDVINALIDGKKIDSRQDEWKKWYEKYKAVIESL</sequence>